<feature type="transmembrane region" description="Helical" evidence="2">
    <location>
        <begin position="119"/>
        <end position="142"/>
    </location>
</feature>
<evidence type="ECO:0000313" key="4">
    <source>
        <dbReference type="Proteomes" id="UP000813461"/>
    </source>
</evidence>
<name>A0A8K0RIC5_9PLEO</name>
<feature type="transmembrane region" description="Helical" evidence="2">
    <location>
        <begin position="46"/>
        <end position="69"/>
    </location>
</feature>
<sequence>MDVYYFYSYGTAAWSVVQATPLIASPTMIVALLSPEVREASTLEVYFSRMLGFSLLTLGALTVLLTGSVPLNSRLSEGATTSATDPKAPYAVPTLTITAIFHAAAAFYCYAMWTQTGVLSFSLGTLGSTFLAAIAFWCILFASSDGRISRKTGADKRTSGFPFKNTEAEKRKGR</sequence>
<keyword evidence="2" id="KW-0812">Transmembrane</keyword>
<accession>A0A8K0RIC5</accession>
<evidence type="ECO:0000256" key="1">
    <source>
        <dbReference type="SAM" id="MobiDB-lite"/>
    </source>
</evidence>
<dbReference type="EMBL" id="JAGMVJ010000001">
    <property type="protein sequence ID" value="KAH7095908.1"/>
    <property type="molecule type" value="Genomic_DNA"/>
</dbReference>
<keyword evidence="2" id="KW-0472">Membrane</keyword>
<feature type="region of interest" description="Disordered" evidence="1">
    <location>
        <begin position="151"/>
        <end position="174"/>
    </location>
</feature>
<dbReference type="PANTHER" id="PTHR39605">
    <property type="entry name" value="MAJOR FACILITATOR SUPERFAMILY (MFS) PROFILE DOMAIN-CONTAINING PROTEIN"/>
    <property type="match status" value="1"/>
</dbReference>
<evidence type="ECO:0000313" key="3">
    <source>
        <dbReference type="EMBL" id="KAH7095908.1"/>
    </source>
</evidence>
<comment type="caution">
    <text evidence="3">The sequence shown here is derived from an EMBL/GenBank/DDBJ whole genome shotgun (WGS) entry which is preliminary data.</text>
</comment>
<feature type="transmembrane region" description="Helical" evidence="2">
    <location>
        <begin position="90"/>
        <end position="113"/>
    </location>
</feature>
<gene>
    <name evidence="3" type="ORF">FB567DRAFT_513711</name>
</gene>
<proteinExistence type="predicted"/>
<organism evidence="3 4">
    <name type="scientific">Paraphoma chrysanthemicola</name>
    <dbReference type="NCBI Taxonomy" id="798071"/>
    <lineage>
        <taxon>Eukaryota</taxon>
        <taxon>Fungi</taxon>
        <taxon>Dikarya</taxon>
        <taxon>Ascomycota</taxon>
        <taxon>Pezizomycotina</taxon>
        <taxon>Dothideomycetes</taxon>
        <taxon>Pleosporomycetidae</taxon>
        <taxon>Pleosporales</taxon>
        <taxon>Pleosporineae</taxon>
        <taxon>Phaeosphaeriaceae</taxon>
        <taxon>Paraphoma</taxon>
    </lineage>
</organism>
<protein>
    <submittedName>
        <fullName evidence="3">Uncharacterized protein</fullName>
    </submittedName>
</protein>
<dbReference type="AlphaFoldDB" id="A0A8K0RIC5"/>
<feature type="transmembrane region" description="Helical" evidence="2">
    <location>
        <begin position="12"/>
        <end position="34"/>
    </location>
</feature>
<dbReference type="PANTHER" id="PTHR39605:SF1">
    <property type="entry name" value="MAJOR FACILITATOR SUPERFAMILY (MFS) PROFILE DOMAIN-CONTAINING PROTEIN"/>
    <property type="match status" value="1"/>
</dbReference>
<dbReference type="Proteomes" id="UP000813461">
    <property type="component" value="Unassembled WGS sequence"/>
</dbReference>
<keyword evidence="4" id="KW-1185">Reference proteome</keyword>
<dbReference type="OrthoDB" id="2550114at2759"/>
<keyword evidence="2" id="KW-1133">Transmembrane helix</keyword>
<reference evidence="3" key="1">
    <citation type="journal article" date="2021" name="Nat. Commun.">
        <title>Genetic determinants of endophytism in the Arabidopsis root mycobiome.</title>
        <authorList>
            <person name="Mesny F."/>
            <person name="Miyauchi S."/>
            <person name="Thiergart T."/>
            <person name="Pickel B."/>
            <person name="Atanasova L."/>
            <person name="Karlsson M."/>
            <person name="Huettel B."/>
            <person name="Barry K.W."/>
            <person name="Haridas S."/>
            <person name="Chen C."/>
            <person name="Bauer D."/>
            <person name="Andreopoulos W."/>
            <person name="Pangilinan J."/>
            <person name="LaButti K."/>
            <person name="Riley R."/>
            <person name="Lipzen A."/>
            <person name="Clum A."/>
            <person name="Drula E."/>
            <person name="Henrissat B."/>
            <person name="Kohler A."/>
            <person name="Grigoriev I.V."/>
            <person name="Martin F.M."/>
            <person name="Hacquard S."/>
        </authorList>
    </citation>
    <scope>NUCLEOTIDE SEQUENCE</scope>
    <source>
        <strain evidence="3">MPI-SDFR-AT-0120</strain>
    </source>
</reference>
<evidence type="ECO:0000256" key="2">
    <source>
        <dbReference type="SAM" id="Phobius"/>
    </source>
</evidence>